<evidence type="ECO:0000256" key="15">
    <source>
        <dbReference type="HAMAP-Rule" id="MF_01690"/>
    </source>
</evidence>
<evidence type="ECO:0000313" key="18">
    <source>
        <dbReference type="Proteomes" id="UP001062901"/>
    </source>
</evidence>
<keyword evidence="9 15" id="KW-0862">Zinc</keyword>
<comment type="cofactor">
    <cofactor evidence="15">
        <name>Zn(2+)</name>
        <dbReference type="ChEBI" id="CHEBI:29105"/>
    </cofactor>
    <cofactor evidence="15">
        <name>Co(2+)</name>
        <dbReference type="ChEBI" id="CHEBI:48828"/>
    </cofactor>
    <text evidence="15">Binds 2 Zn(2+) or Co(2+) ions per subunit.</text>
</comment>
<evidence type="ECO:0000256" key="6">
    <source>
        <dbReference type="ARBA" id="ARBA00022605"/>
    </source>
</evidence>
<evidence type="ECO:0000259" key="16">
    <source>
        <dbReference type="Pfam" id="PF07687"/>
    </source>
</evidence>
<reference evidence="17" key="1">
    <citation type="submission" date="2013-04" db="EMBL/GenBank/DDBJ databases">
        <title>The genome sequencing project of 58 acetic acid bacteria.</title>
        <authorList>
            <person name="Okamoto-Kainuma A."/>
            <person name="Ishikawa M."/>
            <person name="Umino S."/>
            <person name="Koizumi Y."/>
            <person name="Shiwa Y."/>
            <person name="Yoshikawa H."/>
            <person name="Matsutani M."/>
            <person name="Matsushita K."/>
        </authorList>
    </citation>
    <scope>NUCLEOTIDE SEQUENCE</scope>
    <source>
        <strain evidence="17">DSM 15669</strain>
    </source>
</reference>
<sequence>MSETSFPTDPLQFLQMLLRCRSVTPADDGALSVVSDALAGMGFEVHRLDFGPEEAPTPNLYAQLGQGRPSLCLAGHTDVVPPGEGWSDDPFAGVVRDGRIYGRGTADMKGGIACFVAAVARHLKQNSLKGTLSFLITGDEEGPAHFGTKPVLQWMKEQDKIPDFFLLGEPTNPSALGDVVKIGRRGSLNAVITVPGVQGHVAYPHLADNPVHRLISALHELTARCLDEGSEWFAPSSLQVVSVDVGNKATNVIPGEAQARLNIRFNDRHSGESLASWIKEVVARWAPKASVSIAVSGESFLTEPGKAVQQLSASVKDVTGREPKLDTGGGTSDARFMTHYAPVAEFGLVGETMHKCDEHVGVQSLEELTQIYQHFMERFGV</sequence>
<evidence type="ECO:0000256" key="7">
    <source>
        <dbReference type="ARBA" id="ARBA00022723"/>
    </source>
</evidence>
<dbReference type="Pfam" id="PF07687">
    <property type="entry name" value="M20_dimer"/>
    <property type="match status" value="1"/>
</dbReference>
<name>A0ABQ0NYQ0_9PROT</name>
<dbReference type="Gene3D" id="3.40.630.10">
    <property type="entry name" value="Zn peptidases"/>
    <property type="match status" value="2"/>
</dbReference>
<gene>
    <name evidence="15" type="primary">dapE</name>
    <name evidence="17" type="ORF">AA15669_1083</name>
</gene>
<dbReference type="InterPro" id="IPR050072">
    <property type="entry name" value="Peptidase_M20A"/>
</dbReference>
<dbReference type="PROSITE" id="PS00759">
    <property type="entry name" value="ARGE_DAPE_CPG2_2"/>
    <property type="match status" value="1"/>
</dbReference>
<dbReference type="EMBL" id="BAQD01000015">
    <property type="protein sequence ID" value="GBQ06774.1"/>
    <property type="molecule type" value="Genomic_DNA"/>
</dbReference>
<keyword evidence="7 15" id="KW-0479">Metal-binding</keyword>
<feature type="active site" description="Proton acceptor" evidence="15">
    <location>
        <position position="140"/>
    </location>
</feature>
<dbReference type="NCBIfam" id="TIGR01246">
    <property type="entry name" value="dapE_proteo"/>
    <property type="match status" value="1"/>
</dbReference>
<dbReference type="SUPFAM" id="SSF53187">
    <property type="entry name" value="Zn-dependent exopeptidases"/>
    <property type="match status" value="1"/>
</dbReference>
<feature type="domain" description="Peptidase M20 dimerisation" evidence="16">
    <location>
        <begin position="182"/>
        <end position="284"/>
    </location>
</feature>
<keyword evidence="10 15" id="KW-0220">Diaminopimelate biosynthesis</keyword>
<dbReference type="SUPFAM" id="SSF55031">
    <property type="entry name" value="Bacterial exopeptidase dimerisation domain"/>
    <property type="match status" value="1"/>
</dbReference>
<evidence type="ECO:0000256" key="2">
    <source>
        <dbReference type="ARBA" id="ARBA00006746"/>
    </source>
</evidence>
<dbReference type="PANTHER" id="PTHR43808:SF31">
    <property type="entry name" value="N-ACETYL-L-CITRULLINE DEACETYLASE"/>
    <property type="match status" value="1"/>
</dbReference>
<comment type="pathway">
    <text evidence="1 15">Amino-acid biosynthesis; L-lysine biosynthesis via DAP pathway; LL-2,6-diaminopimelate from (S)-tetrahydrodipicolinate (succinylase route): step 3/3.</text>
</comment>
<dbReference type="EC" id="3.5.1.18" evidence="4 15"/>
<evidence type="ECO:0000256" key="1">
    <source>
        <dbReference type="ARBA" id="ARBA00005130"/>
    </source>
</evidence>
<dbReference type="InterPro" id="IPR005941">
    <property type="entry name" value="DapE_proteobac"/>
</dbReference>
<evidence type="ECO:0000256" key="4">
    <source>
        <dbReference type="ARBA" id="ARBA00011921"/>
    </source>
</evidence>
<comment type="subunit">
    <text evidence="3 15">Homodimer.</text>
</comment>
<feature type="active site" evidence="15">
    <location>
        <position position="78"/>
    </location>
</feature>
<dbReference type="NCBIfam" id="NF009557">
    <property type="entry name" value="PRK13009.1"/>
    <property type="match status" value="1"/>
</dbReference>
<keyword evidence="11 15" id="KW-0457">Lysine biosynthesis</keyword>
<evidence type="ECO:0000313" key="17">
    <source>
        <dbReference type="EMBL" id="GBQ06774.1"/>
    </source>
</evidence>
<dbReference type="InterPro" id="IPR001261">
    <property type="entry name" value="ArgE/DapE_CS"/>
</dbReference>
<evidence type="ECO:0000256" key="13">
    <source>
        <dbReference type="ARBA" id="ARBA00031891"/>
    </source>
</evidence>
<keyword evidence="18" id="KW-1185">Reference proteome</keyword>
<keyword evidence="6 15" id="KW-0028">Amino-acid biosynthesis</keyword>
<evidence type="ECO:0000256" key="10">
    <source>
        <dbReference type="ARBA" id="ARBA00022915"/>
    </source>
</evidence>
<comment type="similarity">
    <text evidence="2 15">Belongs to the peptidase M20A family. DapE subfamily.</text>
</comment>
<keyword evidence="12 15" id="KW-0170">Cobalt</keyword>
<dbReference type="InterPro" id="IPR011650">
    <property type="entry name" value="Peptidase_M20_dimer"/>
</dbReference>
<keyword evidence="8 15" id="KW-0378">Hydrolase</keyword>
<dbReference type="PANTHER" id="PTHR43808">
    <property type="entry name" value="ACETYLORNITHINE DEACETYLASE"/>
    <property type="match status" value="1"/>
</dbReference>
<evidence type="ECO:0000256" key="8">
    <source>
        <dbReference type="ARBA" id="ARBA00022801"/>
    </source>
</evidence>
<comment type="function">
    <text evidence="15">Catalyzes the hydrolysis of N-succinyl-L,L-diaminopimelic acid (SDAP), forming succinate and LL-2,6-diaminopimelate (DAP), an intermediate involved in the bacterial biosynthesis of lysine and meso-diaminopimelic acid, an essential component of bacterial cell walls.</text>
</comment>
<protein>
    <recommendedName>
        <fullName evidence="5 15">Succinyl-diaminopimelate desuccinylase</fullName>
        <shortName evidence="15">SDAP desuccinylase</shortName>
        <ecNumber evidence="4 15">3.5.1.18</ecNumber>
    </recommendedName>
    <alternativeName>
        <fullName evidence="13 15">N-succinyl-LL-2,6-diaminoheptanedioate amidohydrolase</fullName>
    </alternativeName>
</protein>
<dbReference type="Proteomes" id="UP001062901">
    <property type="component" value="Unassembled WGS sequence"/>
</dbReference>
<dbReference type="CDD" id="cd03891">
    <property type="entry name" value="M20_DapE_proteobac"/>
    <property type="match status" value="1"/>
</dbReference>
<evidence type="ECO:0000256" key="9">
    <source>
        <dbReference type="ARBA" id="ARBA00022833"/>
    </source>
</evidence>
<dbReference type="InterPro" id="IPR036264">
    <property type="entry name" value="Bact_exopeptidase_dim_dom"/>
</dbReference>
<organism evidence="17 18">
    <name type="scientific">Saccharibacter floricola DSM 15669</name>
    <dbReference type="NCBI Taxonomy" id="1123227"/>
    <lineage>
        <taxon>Bacteria</taxon>
        <taxon>Pseudomonadati</taxon>
        <taxon>Pseudomonadota</taxon>
        <taxon>Alphaproteobacteria</taxon>
        <taxon>Acetobacterales</taxon>
        <taxon>Acetobacteraceae</taxon>
        <taxon>Saccharibacter</taxon>
    </lineage>
</organism>
<feature type="binding site" evidence="15">
    <location>
        <position position="107"/>
    </location>
    <ligand>
        <name>Zn(2+)</name>
        <dbReference type="ChEBI" id="CHEBI:29105"/>
        <label>2</label>
    </ligand>
</feature>
<feature type="binding site" evidence="15">
    <location>
        <position position="169"/>
    </location>
    <ligand>
        <name>Zn(2+)</name>
        <dbReference type="ChEBI" id="CHEBI:29105"/>
        <label>1</label>
    </ligand>
</feature>
<accession>A0ABQ0NYQ0</accession>
<dbReference type="InterPro" id="IPR002933">
    <property type="entry name" value="Peptidase_M20"/>
</dbReference>
<comment type="catalytic activity">
    <reaction evidence="14 15">
        <text>N-succinyl-(2S,6S)-2,6-diaminopimelate + H2O = (2S,6S)-2,6-diaminopimelate + succinate</text>
        <dbReference type="Rhea" id="RHEA:22608"/>
        <dbReference type="ChEBI" id="CHEBI:15377"/>
        <dbReference type="ChEBI" id="CHEBI:30031"/>
        <dbReference type="ChEBI" id="CHEBI:57609"/>
        <dbReference type="ChEBI" id="CHEBI:58087"/>
        <dbReference type="EC" id="3.5.1.18"/>
    </reaction>
</comment>
<dbReference type="RefSeq" id="WP_018979190.1">
    <property type="nucleotide sequence ID" value="NZ_BAQD01000015.1"/>
</dbReference>
<evidence type="ECO:0000256" key="14">
    <source>
        <dbReference type="ARBA" id="ARBA00051301"/>
    </source>
</evidence>
<comment type="caution">
    <text evidence="17">The sequence shown here is derived from an EMBL/GenBank/DDBJ whole genome shotgun (WGS) entry which is preliminary data.</text>
</comment>
<feature type="binding site" evidence="15">
    <location>
        <position position="141"/>
    </location>
    <ligand>
        <name>Zn(2+)</name>
        <dbReference type="ChEBI" id="CHEBI:29105"/>
        <label>2</label>
    </ligand>
</feature>
<evidence type="ECO:0000256" key="12">
    <source>
        <dbReference type="ARBA" id="ARBA00023285"/>
    </source>
</evidence>
<feature type="binding site" evidence="15">
    <location>
        <position position="76"/>
    </location>
    <ligand>
        <name>Zn(2+)</name>
        <dbReference type="ChEBI" id="CHEBI:29105"/>
        <label>1</label>
    </ligand>
</feature>
<evidence type="ECO:0000256" key="3">
    <source>
        <dbReference type="ARBA" id="ARBA00011738"/>
    </source>
</evidence>
<dbReference type="HAMAP" id="MF_01690">
    <property type="entry name" value="DapE"/>
    <property type="match status" value="1"/>
</dbReference>
<evidence type="ECO:0000256" key="11">
    <source>
        <dbReference type="ARBA" id="ARBA00023154"/>
    </source>
</evidence>
<dbReference type="Pfam" id="PF01546">
    <property type="entry name" value="Peptidase_M20"/>
    <property type="match status" value="1"/>
</dbReference>
<feature type="binding site" evidence="15">
    <location>
        <position position="107"/>
    </location>
    <ligand>
        <name>Zn(2+)</name>
        <dbReference type="ChEBI" id="CHEBI:29105"/>
        <label>1</label>
    </ligand>
</feature>
<feature type="binding site" evidence="15">
    <location>
        <position position="354"/>
    </location>
    <ligand>
        <name>Zn(2+)</name>
        <dbReference type="ChEBI" id="CHEBI:29105"/>
        <label>2</label>
    </ligand>
</feature>
<proteinExistence type="inferred from homology"/>
<evidence type="ECO:0000256" key="5">
    <source>
        <dbReference type="ARBA" id="ARBA00022391"/>
    </source>
</evidence>